<dbReference type="Proteomes" id="UP000837857">
    <property type="component" value="Chromosome 4"/>
</dbReference>
<reference evidence="2" key="1">
    <citation type="submission" date="2022-03" db="EMBL/GenBank/DDBJ databases">
        <authorList>
            <person name="Martin H S."/>
        </authorList>
    </citation>
    <scope>NUCLEOTIDE SEQUENCE</scope>
</reference>
<evidence type="ECO:0000313" key="2">
    <source>
        <dbReference type="EMBL" id="CAH2066075.1"/>
    </source>
</evidence>
<evidence type="ECO:0000313" key="3">
    <source>
        <dbReference type="Proteomes" id="UP000837857"/>
    </source>
</evidence>
<evidence type="ECO:0000256" key="1">
    <source>
        <dbReference type="SAM" id="MobiDB-lite"/>
    </source>
</evidence>
<proteinExistence type="predicted"/>
<gene>
    <name evidence="2" type="ORF">IPOD504_LOCUS13266</name>
</gene>
<organism evidence="2 3">
    <name type="scientific">Iphiclides podalirius</name>
    <name type="common">scarce swallowtail</name>
    <dbReference type="NCBI Taxonomy" id="110791"/>
    <lineage>
        <taxon>Eukaryota</taxon>
        <taxon>Metazoa</taxon>
        <taxon>Ecdysozoa</taxon>
        <taxon>Arthropoda</taxon>
        <taxon>Hexapoda</taxon>
        <taxon>Insecta</taxon>
        <taxon>Pterygota</taxon>
        <taxon>Neoptera</taxon>
        <taxon>Endopterygota</taxon>
        <taxon>Lepidoptera</taxon>
        <taxon>Glossata</taxon>
        <taxon>Ditrysia</taxon>
        <taxon>Papilionoidea</taxon>
        <taxon>Papilionidae</taxon>
        <taxon>Papilioninae</taxon>
        <taxon>Iphiclides</taxon>
    </lineage>
</organism>
<feature type="region of interest" description="Disordered" evidence="1">
    <location>
        <begin position="60"/>
        <end position="111"/>
    </location>
</feature>
<sequence>MTRDRNRNRRRTKISEPREVLYVARIWRGPHLPPGEGAERAAARRQMRSRSADVCARLYAPIKPRSHPPHPRSRTRPESAIVSPRDRFPRIIRRRKRETMHAPLSTRRSAQTDPQRIRSVLFDRGTSVSWFACADLVSFFVH</sequence>
<feature type="compositionally biased region" description="Basic residues" evidence="1">
    <location>
        <begin position="64"/>
        <end position="74"/>
    </location>
</feature>
<keyword evidence="3" id="KW-1185">Reference proteome</keyword>
<accession>A0ABN8ISP3</accession>
<dbReference type="EMBL" id="OW152816">
    <property type="protein sequence ID" value="CAH2066075.1"/>
    <property type="molecule type" value="Genomic_DNA"/>
</dbReference>
<feature type="non-terminal residue" evidence="2">
    <location>
        <position position="142"/>
    </location>
</feature>
<protein>
    <submittedName>
        <fullName evidence="2">Uncharacterized protein</fullName>
    </submittedName>
</protein>
<name>A0ABN8ISP3_9NEOP</name>